<keyword evidence="3" id="KW-1185">Reference proteome</keyword>
<keyword evidence="1" id="KW-1133">Transmembrane helix</keyword>
<reference evidence="2 3" key="1">
    <citation type="submission" date="2021-01" db="EMBL/GenBank/DDBJ databases">
        <title>Whole genome shotgun sequence of Planotetraspora mira NBRC 15435.</title>
        <authorList>
            <person name="Komaki H."/>
            <person name="Tamura T."/>
        </authorList>
    </citation>
    <scope>NUCLEOTIDE SEQUENCE [LARGE SCALE GENOMIC DNA]</scope>
    <source>
        <strain evidence="2 3">NBRC 15435</strain>
    </source>
</reference>
<sequence length="171" mass="18930">MEPSDDSVREWRRSVPKTSLMVLGAAAFVAVGAAMAFGPLGDDDSITVEVVGWVAMVCFSFAGILGVRQILSRDPVVIRVGPLGLHDRRLSRDPIPWDDIDGYYVQRIQHQRILRLLMTPEAQERNVHSRWRAFVRRTGGPTVNTGGLSPGFDDFLTAVAVWLPPNPPKAR</sequence>
<organism evidence="2 3">
    <name type="scientific">Planotetraspora mira</name>
    <dbReference type="NCBI Taxonomy" id="58121"/>
    <lineage>
        <taxon>Bacteria</taxon>
        <taxon>Bacillati</taxon>
        <taxon>Actinomycetota</taxon>
        <taxon>Actinomycetes</taxon>
        <taxon>Streptosporangiales</taxon>
        <taxon>Streptosporangiaceae</taxon>
        <taxon>Planotetraspora</taxon>
    </lineage>
</organism>
<dbReference type="RefSeq" id="WP_203957715.1">
    <property type="nucleotide sequence ID" value="NZ_BOOO01000043.1"/>
</dbReference>
<evidence type="ECO:0000313" key="3">
    <source>
        <dbReference type="Proteomes" id="UP000650628"/>
    </source>
</evidence>
<feature type="transmembrane region" description="Helical" evidence="1">
    <location>
        <begin position="50"/>
        <end position="71"/>
    </location>
</feature>
<name>A0A8J3XB59_9ACTN</name>
<dbReference type="Proteomes" id="UP000650628">
    <property type="component" value="Unassembled WGS sequence"/>
</dbReference>
<evidence type="ECO:0000256" key="1">
    <source>
        <dbReference type="SAM" id="Phobius"/>
    </source>
</evidence>
<keyword evidence="1" id="KW-0812">Transmembrane</keyword>
<keyword evidence="1" id="KW-0472">Membrane</keyword>
<dbReference type="NCBIfam" id="NF041635">
    <property type="entry name" value="STM3941_fam"/>
    <property type="match status" value="1"/>
</dbReference>
<dbReference type="InterPro" id="IPR048136">
    <property type="entry name" value="STM3941-like"/>
</dbReference>
<evidence type="ECO:0000313" key="2">
    <source>
        <dbReference type="EMBL" id="GII33889.1"/>
    </source>
</evidence>
<gene>
    <name evidence="2" type="ORF">Pmi06nite_73310</name>
</gene>
<feature type="transmembrane region" description="Helical" evidence="1">
    <location>
        <begin position="20"/>
        <end position="38"/>
    </location>
</feature>
<dbReference type="EMBL" id="BOOO01000043">
    <property type="protein sequence ID" value="GII33889.1"/>
    <property type="molecule type" value="Genomic_DNA"/>
</dbReference>
<protein>
    <submittedName>
        <fullName evidence="2">Uncharacterized protein</fullName>
    </submittedName>
</protein>
<accession>A0A8J3XB59</accession>
<comment type="caution">
    <text evidence="2">The sequence shown here is derived from an EMBL/GenBank/DDBJ whole genome shotgun (WGS) entry which is preliminary data.</text>
</comment>
<proteinExistence type="predicted"/>
<dbReference type="AlphaFoldDB" id="A0A8J3XB59"/>